<dbReference type="PANTHER" id="PTHR34978">
    <property type="entry name" value="POSSIBLE SENSOR-TRANSDUCER PROTEIN BLAR"/>
    <property type="match status" value="1"/>
</dbReference>
<dbReference type="PANTHER" id="PTHR34978:SF3">
    <property type="entry name" value="SLR0241 PROTEIN"/>
    <property type="match status" value="1"/>
</dbReference>
<gene>
    <name evidence="3" type="ORF">G5B17_00235</name>
</gene>
<dbReference type="InterPro" id="IPR008756">
    <property type="entry name" value="Peptidase_M56"/>
</dbReference>
<dbReference type="Pfam" id="PF05569">
    <property type="entry name" value="Peptidase_M56"/>
    <property type="match status" value="1"/>
</dbReference>
<keyword evidence="1" id="KW-0472">Membrane</keyword>
<dbReference type="CDD" id="cd07341">
    <property type="entry name" value="M56_BlaR1_MecR1_like"/>
    <property type="match status" value="1"/>
</dbReference>
<feature type="transmembrane region" description="Helical" evidence="1">
    <location>
        <begin position="6"/>
        <end position="23"/>
    </location>
</feature>
<feature type="transmembrane region" description="Helical" evidence="1">
    <location>
        <begin position="193"/>
        <end position="215"/>
    </location>
</feature>
<evidence type="ECO:0000256" key="1">
    <source>
        <dbReference type="SAM" id="Phobius"/>
    </source>
</evidence>
<dbReference type="Proteomes" id="UP001644719">
    <property type="component" value="Unassembled WGS sequence"/>
</dbReference>
<protein>
    <submittedName>
        <fullName evidence="3">M56 family metallopeptidase</fullName>
    </submittedName>
</protein>
<feature type="transmembrane region" description="Helical" evidence="1">
    <location>
        <begin position="93"/>
        <end position="114"/>
    </location>
</feature>
<dbReference type="InterPro" id="IPR052173">
    <property type="entry name" value="Beta-lactam_resp_regulator"/>
</dbReference>
<feature type="domain" description="Peptidase M56" evidence="2">
    <location>
        <begin position="3"/>
        <end position="275"/>
    </location>
</feature>
<evidence type="ECO:0000259" key="2">
    <source>
        <dbReference type="Pfam" id="PF05569"/>
    </source>
</evidence>
<proteinExistence type="predicted"/>
<evidence type="ECO:0000313" key="4">
    <source>
        <dbReference type="Proteomes" id="UP001644719"/>
    </source>
</evidence>
<dbReference type="EMBL" id="JAAITS010000001">
    <property type="protein sequence ID" value="NSG83887.1"/>
    <property type="molecule type" value="Genomic_DNA"/>
</dbReference>
<evidence type="ECO:0000313" key="3">
    <source>
        <dbReference type="EMBL" id="NSG83887.1"/>
    </source>
</evidence>
<feature type="transmembrane region" description="Helical" evidence="1">
    <location>
        <begin position="285"/>
        <end position="306"/>
    </location>
</feature>
<keyword evidence="4" id="KW-1185">Reference proteome</keyword>
<keyword evidence="1" id="KW-0812">Transmembrane</keyword>
<comment type="caution">
    <text evidence="3">The sequence shown here is derived from an EMBL/GenBank/DDBJ whole genome shotgun (WGS) entry which is preliminary data.</text>
</comment>
<feature type="transmembrane region" description="Helical" evidence="1">
    <location>
        <begin position="35"/>
        <end position="55"/>
    </location>
</feature>
<reference evidence="3 4" key="1">
    <citation type="journal article" date="2020" name="Cell Host Microbe">
        <title>Functional and Genomic Variation between Human-Derived Isolates of Lachnospiraceae Reveals Inter- and Intra-Species Diversity.</title>
        <authorList>
            <person name="Sorbara M.T."/>
            <person name="Littmann E.R."/>
            <person name="Fontana E."/>
            <person name="Moody T.U."/>
            <person name="Kohout C.E."/>
            <person name="Gjonbalaj M."/>
            <person name="Eaton V."/>
            <person name="Seok R."/>
            <person name="Leiner I.M."/>
            <person name="Pamer E.G."/>
        </authorList>
    </citation>
    <scope>NUCLEOTIDE SEQUENCE [LARGE SCALE GENOMIC DNA]</scope>
    <source>
        <strain evidence="3 4">MSK.17.74</strain>
    </source>
</reference>
<name>A0ABX2H1H3_9FIRM</name>
<sequence>MLLICMSIAGTVPLIICLLLLLLQRKKFSYRLGRNLVFLSLVGYLIPFQVVKYLMPEDLLRETDSLMNISYFINFDDKEAISYNGISLWMSDWILMVGLCWLFLVSGFSIYEIIKYHRLTRKLKRITETRNCFLPGIGDVQYRISPLIGSPYTIGFLKPFIVAPESLEDSRLSEMIMRHEYSHLRRHDSAVKLLCLLAICLHFYNPLTLLTLLLYTSFSENIADQAATEGFTTEERKAYAVALVNLSARNRQVPVVWKNNLLGAKHTMKRRVEFIMMKNRKASKIGTAAAILASVFLSGTTVFGYAPMQTTEVPDSVLLTENASFIDTSTIQDNIFADSDIYFEADDNTNIIVNESNLEPRAIICTHNFKSGYSDLHYSKSNGGCEVKRYTAKICTKCNHLVIMDYVGTYTYAKCPHK</sequence>
<keyword evidence="1" id="KW-1133">Transmembrane helix</keyword>
<accession>A0ABX2H1H3</accession>
<organism evidence="3 4">
    <name type="scientific">Blautia faecis</name>
    <dbReference type="NCBI Taxonomy" id="871665"/>
    <lineage>
        <taxon>Bacteria</taxon>
        <taxon>Bacillati</taxon>
        <taxon>Bacillota</taxon>
        <taxon>Clostridia</taxon>
        <taxon>Lachnospirales</taxon>
        <taxon>Lachnospiraceae</taxon>
        <taxon>Blautia</taxon>
    </lineage>
</organism>